<dbReference type="PROSITE" id="PS51085">
    <property type="entry name" value="2FE2S_FER_2"/>
    <property type="match status" value="1"/>
</dbReference>
<dbReference type="InterPro" id="IPR012675">
    <property type="entry name" value="Beta-grasp_dom_sf"/>
</dbReference>
<evidence type="ECO:0000256" key="3">
    <source>
        <dbReference type="ARBA" id="ARBA00022643"/>
    </source>
</evidence>
<dbReference type="PROSITE" id="PS00197">
    <property type="entry name" value="2FE2S_FER_1"/>
    <property type="match status" value="1"/>
</dbReference>
<dbReference type="CDD" id="cd00207">
    <property type="entry name" value="fer2"/>
    <property type="match status" value="1"/>
</dbReference>
<name>A0ABU9CAI9_9BURK</name>
<protein>
    <submittedName>
        <fullName evidence="11">PDR/VanB family oxidoreductase</fullName>
        <ecNumber evidence="11">1.-.-.-</ecNumber>
    </submittedName>
</protein>
<feature type="domain" description="2Fe-2S ferredoxin-type" evidence="9">
    <location>
        <begin position="242"/>
        <end position="327"/>
    </location>
</feature>
<evidence type="ECO:0000256" key="2">
    <source>
        <dbReference type="ARBA" id="ARBA00022630"/>
    </source>
</evidence>
<organism evidence="11 12">
    <name type="scientific">Ideonella margarita</name>
    <dbReference type="NCBI Taxonomy" id="2984191"/>
    <lineage>
        <taxon>Bacteria</taxon>
        <taxon>Pseudomonadati</taxon>
        <taxon>Pseudomonadota</taxon>
        <taxon>Betaproteobacteria</taxon>
        <taxon>Burkholderiales</taxon>
        <taxon>Sphaerotilaceae</taxon>
        <taxon>Ideonella</taxon>
    </lineage>
</organism>
<dbReference type="PANTHER" id="PTHR47354">
    <property type="entry name" value="NADH OXIDOREDUCTASE HCR"/>
    <property type="match status" value="1"/>
</dbReference>
<comment type="cofactor">
    <cofactor evidence="1">
        <name>FMN</name>
        <dbReference type="ChEBI" id="CHEBI:58210"/>
    </cofactor>
</comment>
<comment type="caution">
    <text evidence="11">The sequence shown here is derived from an EMBL/GenBank/DDBJ whole genome shotgun (WGS) entry which is preliminary data.</text>
</comment>
<evidence type="ECO:0000259" key="9">
    <source>
        <dbReference type="PROSITE" id="PS51085"/>
    </source>
</evidence>
<dbReference type="InterPro" id="IPR050415">
    <property type="entry name" value="MRET"/>
</dbReference>
<dbReference type="EC" id="1.-.-.-" evidence="11"/>
<dbReference type="PRINTS" id="PR00409">
    <property type="entry name" value="PHDIOXRDTASE"/>
</dbReference>
<keyword evidence="6 11" id="KW-0560">Oxidoreductase</keyword>
<dbReference type="EMBL" id="JBBUTI010000012">
    <property type="protein sequence ID" value="MEK8047926.1"/>
    <property type="molecule type" value="Genomic_DNA"/>
</dbReference>
<evidence type="ECO:0000313" key="11">
    <source>
        <dbReference type="EMBL" id="MEK8047926.1"/>
    </source>
</evidence>
<dbReference type="Gene3D" id="3.40.50.80">
    <property type="entry name" value="Nucleotide-binding domain of ferredoxin-NADP reductase (FNR) module"/>
    <property type="match status" value="1"/>
</dbReference>
<dbReference type="SUPFAM" id="SSF63380">
    <property type="entry name" value="Riboflavin synthase domain-like"/>
    <property type="match status" value="1"/>
</dbReference>
<keyword evidence="7" id="KW-0408">Iron</keyword>
<dbReference type="InterPro" id="IPR017938">
    <property type="entry name" value="Riboflavin_synthase-like_b-brl"/>
</dbReference>
<dbReference type="InterPro" id="IPR039261">
    <property type="entry name" value="FNR_nucleotide-bd"/>
</dbReference>
<keyword evidence="8" id="KW-0411">Iron-sulfur</keyword>
<keyword evidence="4" id="KW-0001">2Fe-2S</keyword>
<sequence length="327" mass="34708">MTAPANTASQAPLLTVQLARKWQEATDICGLELLPLPGEHLPPFQAGDHIDVHLPGGLVRPYSLCNSPTEADRYELGVLDAPQSRGGSRAVHLGLRAGQTLQISAPRHQFSLAPQAAHHLLMAGGIGITPLLSMAHALHAQGASFKLHLAVRSRSRAPYLERLAQLPWAASVALHFDDEPETRLDLAREVAEAPAGSHIYTCGPQGFMQAVLGAAEAAGWGADRRHQESFAAAAPEAGDQPFELELSRSGRIITVAADQTAARALTDAGVFLATSCEQGVCGTCLTVVLAGEPDHRDQYLTPEEQAANDQFLPCCSRAKGGRLVIDL</sequence>
<dbReference type="InterPro" id="IPR054582">
    <property type="entry name" value="DmmA-like_N"/>
</dbReference>
<accession>A0ABU9CAI9</accession>
<dbReference type="Gene3D" id="2.40.30.10">
    <property type="entry name" value="Translation factors"/>
    <property type="match status" value="1"/>
</dbReference>
<dbReference type="PROSITE" id="PS51384">
    <property type="entry name" value="FAD_FR"/>
    <property type="match status" value="1"/>
</dbReference>
<dbReference type="InterPro" id="IPR036010">
    <property type="entry name" value="2Fe-2S_ferredoxin-like_sf"/>
</dbReference>
<evidence type="ECO:0000259" key="10">
    <source>
        <dbReference type="PROSITE" id="PS51384"/>
    </source>
</evidence>
<dbReference type="Gene3D" id="3.10.20.30">
    <property type="match status" value="1"/>
</dbReference>
<gene>
    <name evidence="11" type="ORF">AACH00_16320</name>
</gene>
<dbReference type="RefSeq" id="WP_341400239.1">
    <property type="nucleotide sequence ID" value="NZ_JBBUTI010000012.1"/>
</dbReference>
<dbReference type="SUPFAM" id="SSF52343">
    <property type="entry name" value="Ferredoxin reductase-like, C-terminal NADP-linked domain"/>
    <property type="match status" value="1"/>
</dbReference>
<keyword evidence="5" id="KW-0479">Metal-binding</keyword>
<keyword evidence="3" id="KW-0288">FMN</keyword>
<dbReference type="Pfam" id="PF22290">
    <property type="entry name" value="DmmA-like_N"/>
    <property type="match status" value="1"/>
</dbReference>
<evidence type="ECO:0000256" key="1">
    <source>
        <dbReference type="ARBA" id="ARBA00001917"/>
    </source>
</evidence>
<dbReference type="InterPro" id="IPR001041">
    <property type="entry name" value="2Fe-2S_ferredoxin-type"/>
</dbReference>
<dbReference type="Pfam" id="PF00111">
    <property type="entry name" value="Fer2"/>
    <property type="match status" value="1"/>
</dbReference>
<evidence type="ECO:0000256" key="7">
    <source>
        <dbReference type="ARBA" id="ARBA00023004"/>
    </source>
</evidence>
<evidence type="ECO:0000256" key="6">
    <source>
        <dbReference type="ARBA" id="ARBA00023002"/>
    </source>
</evidence>
<dbReference type="CDD" id="cd06185">
    <property type="entry name" value="PDR_like"/>
    <property type="match status" value="1"/>
</dbReference>
<dbReference type="Proteomes" id="UP001379945">
    <property type="component" value="Unassembled WGS sequence"/>
</dbReference>
<dbReference type="InterPro" id="IPR006058">
    <property type="entry name" value="2Fe2S_fd_BS"/>
</dbReference>
<evidence type="ECO:0000313" key="12">
    <source>
        <dbReference type="Proteomes" id="UP001379945"/>
    </source>
</evidence>
<proteinExistence type="predicted"/>
<reference evidence="11 12" key="1">
    <citation type="submission" date="2024-04" db="EMBL/GenBank/DDBJ databases">
        <title>Novel species of the genus Ideonella isolated from streams.</title>
        <authorList>
            <person name="Lu H."/>
        </authorList>
    </citation>
    <scope>NUCLEOTIDE SEQUENCE [LARGE SCALE GENOMIC DNA]</scope>
    <source>
        <strain evidence="11 12">LYT19W</strain>
    </source>
</reference>
<keyword evidence="2" id="KW-0285">Flavoprotein</keyword>
<dbReference type="SUPFAM" id="SSF54292">
    <property type="entry name" value="2Fe-2S ferredoxin-like"/>
    <property type="match status" value="1"/>
</dbReference>
<evidence type="ECO:0000256" key="5">
    <source>
        <dbReference type="ARBA" id="ARBA00022723"/>
    </source>
</evidence>
<keyword evidence="12" id="KW-1185">Reference proteome</keyword>
<dbReference type="GO" id="GO:0016491">
    <property type="term" value="F:oxidoreductase activity"/>
    <property type="evidence" value="ECO:0007669"/>
    <property type="project" value="UniProtKB-KW"/>
</dbReference>
<evidence type="ECO:0000256" key="4">
    <source>
        <dbReference type="ARBA" id="ARBA00022714"/>
    </source>
</evidence>
<feature type="domain" description="FAD-binding FR-type" evidence="10">
    <location>
        <begin position="11"/>
        <end position="113"/>
    </location>
</feature>
<dbReference type="InterPro" id="IPR017927">
    <property type="entry name" value="FAD-bd_FR_type"/>
</dbReference>
<dbReference type="PANTHER" id="PTHR47354:SF1">
    <property type="entry name" value="CARNITINE MONOOXYGENASE REDUCTASE SUBUNIT"/>
    <property type="match status" value="1"/>
</dbReference>
<evidence type="ECO:0000256" key="8">
    <source>
        <dbReference type="ARBA" id="ARBA00023014"/>
    </source>
</evidence>